<evidence type="ECO:0000256" key="6">
    <source>
        <dbReference type="SAM" id="MobiDB-lite"/>
    </source>
</evidence>
<dbReference type="EMBL" id="LFMY01000005">
    <property type="protein sequence ID" value="OKL60451.1"/>
    <property type="molecule type" value="Genomic_DNA"/>
</dbReference>
<evidence type="ECO:0000256" key="2">
    <source>
        <dbReference type="ARBA" id="ARBA00022741"/>
    </source>
</evidence>
<sequence length="1099" mass="119885">MVATFSPHRDAGGTLHLPSPTGIHHVDASSAIRQLRRSLSRSPSKSSDFRFLSRSHSQTPNTPFISSPLSPSRRGNLFFVPATTSHVSPFTASVPAKSTASTLTTTATTSSATPVAIPFPPSAKISRPVMRRTGSLPNARSRTSPKSPSKRVLNVSSDQGNATAAPPIASPFIENENRVQEDSTTSENFQPFSTDLSPENINTNFALKPSLGRIEKRRSGNFGSLGSAVSPLKRTDGAMNLDQNEFASPSAKRRSLQYISGVSDFSIFDATDNSQSSNDISNNMVRETETQPFAFSSLPGGNFATIPKRSSSLRRSTLQQRGERPLFSRSRLMNVDYPDSPPKSPIAAMRHRPSLDSSLSSSIPFRDNLFTPQPRPASSNPLFANVQHGMANSTPHAAHPLSRTITQSSSSSSLADDSPTHEPIHKSDRPRPIFNFSKSLPVGTTRPEPQRQFTREDSNASTDSFATPDNYRQAKPYAAAFMSTGLISKKNRNAEDSQSSFGASTKNMPDTPCKRSTTFLPSAQKALPVRPVSRPKLVRQPFLAPSTPSQHAVPASGPFSRGNGVLSNVFNRPYHSRRDSFVSIDGDDGSISQSPSARHGSQQSNESDFPPTPTKQTPATHEILPGSLRGTPLGETSIKVPIDAQEATTPCTPKDSIFPPDPSGLSISAPNEPALSLDDLNASTITFPATPTASRDYFAPTGKRKSMSLGGFNAMDVDTSLTTRFDKVELIGTGEFSQVYRVSNPPETSQYKSIFSLPSAGCNSPSALSERVWAVKKSKQAFGGPKDRTRRMREAEILRALAHSDHVISFIDHWEDRGHLYIQTEYCEEGSLDVFLAQVGLKARLDDFRIWKILLELSQGLKHIHDSGFIHLDLKPANVLITFEGVLKIGDFGMATTWPAEKHIEGEGDREYMGPEVLMGMYDKPADIFALGLIIFEIAGNVELPDNGLSWQKLRNGDISDVPSLTWSSETSILRDASGNPLFEGFSFDELCHSDPAFEDSGIDFTGSRLPKPHHLTRSGELVEPPSFMVDANHEDALDKLVRWMISPDPSQRPTADHLLQAHGIQWAMTRRRAGATVFEGNWGPADEILQEDAEMIDV</sequence>
<proteinExistence type="inferred from homology"/>
<keyword evidence="9" id="KW-1185">Reference proteome</keyword>
<dbReference type="Pfam" id="PF00069">
    <property type="entry name" value="Pkinase"/>
    <property type="match status" value="1"/>
</dbReference>
<dbReference type="CDD" id="cd14052">
    <property type="entry name" value="PTKc_Wee1_fungi"/>
    <property type="match status" value="1"/>
</dbReference>
<feature type="compositionally biased region" description="Low complexity" evidence="6">
    <location>
        <begin position="140"/>
        <end position="151"/>
    </location>
</feature>
<dbReference type="GO" id="GO:0110031">
    <property type="term" value="P:negative regulation of G2/MI transition of meiotic cell cycle"/>
    <property type="evidence" value="ECO:0007669"/>
    <property type="project" value="TreeGrafter"/>
</dbReference>
<evidence type="ECO:0000313" key="8">
    <source>
        <dbReference type="EMBL" id="OKL60451.1"/>
    </source>
</evidence>
<keyword evidence="4" id="KW-0067">ATP-binding</keyword>
<dbReference type="SMART" id="SM00220">
    <property type="entry name" value="S_TKc"/>
    <property type="match status" value="1"/>
</dbReference>
<dbReference type="GeneID" id="31004160"/>
<protein>
    <recommendedName>
        <fullName evidence="7">Protein kinase domain-containing protein</fullName>
    </recommendedName>
</protein>
<dbReference type="PANTHER" id="PTHR11042">
    <property type="entry name" value="EUKARYOTIC TRANSLATION INITIATION FACTOR 2-ALPHA KINASE EIF2-ALPHA KINASE -RELATED"/>
    <property type="match status" value="1"/>
</dbReference>
<reference evidence="8 9" key="1">
    <citation type="submission" date="2015-06" db="EMBL/GenBank/DDBJ databases">
        <title>Talaromyces atroroseus IBT 11181 draft genome.</title>
        <authorList>
            <person name="Rasmussen K.B."/>
            <person name="Rasmussen S."/>
            <person name="Petersen B."/>
            <person name="Sicheritz-Ponten T."/>
            <person name="Mortensen U.H."/>
            <person name="Thrane U."/>
        </authorList>
    </citation>
    <scope>NUCLEOTIDE SEQUENCE [LARGE SCALE GENOMIC DNA]</scope>
    <source>
        <strain evidence="8 9">IBT 11181</strain>
    </source>
</reference>
<dbReference type="PROSITE" id="PS50011">
    <property type="entry name" value="PROTEIN_KINASE_DOM"/>
    <property type="match status" value="1"/>
</dbReference>
<dbReference type="Gene3D" id="3.30.200.20">
    <property type="entry name" value="Phosphorylase Kinase, domain 1"/>
    <property type="match status" value="1"/>
</dbReference>
<dbReference type="GO" id="GO:0005634">
    <property type="term" value="C:nucleus"/>
    <property type="evidence" value="ECO:0007669"/>
    <property type="project" value="TreeGrafter"/>
</dbReference>
<dbReference type="GO" id="GO:0005524">
    <property type="term" value="F:ATP binding"/>
    <property type="evidence" value="ECO:0007669"/>
    <property type="project" value="UniProtKB-KW"/>
</dbReference>
<evidence type="ECO:0000259" key="7">
    <source>
        <dbReference type="PROSITE" id="PS50011"/>
    </source>
</evidence>
<dbReference type="FunFam" id="3.30.200.20:FF:000611">
    <property type="entry name" value="Protein kinase, putative"/>
    <property type="match status" value="1"/>
</dbReference>
<feature type="compositionally biased region" description="Polar residues" evidence="6">
    <location>
        <begin position="496"/>
        <end position="521"/>
    </location>
</feature>
<dbReference type="InterPro" id="IPR011009">
    <property type="entry name" value="Kinase-like_dom_sf"/>
</dbReference>
<dbReference type="InterPro" id="IPR050339">
    <property type="entry name" value="CC_SR_Kinase"/>
</dbReference>
<feature type="domain" description="Protein kinase" evidence="7">
    <location>
        <begin position="725"/>
        <end position="1066"/>
    </location>
</feature>
<comment type="similarity">
    <text evidence="5">Belongs to the protein kinase superfamily. Ser/Thr protein kinase family. GCN2 subfamily.</text>
</comment>
<feature type="region of interest" description="Disordered" evidence="6">
    <location>
        <begin position="38"/>
        <end position="70"/>
    </location>
</feature>
<comment type="caution">
    <text evidence="8">The sequence shown here is derived from an EMBL/GenBank/DDBJ whole genome shotgun (WGS) entry which is preliminary data.</text>
</comment>
<evidence type="ECO:0000256" key="3">
    <source>
        <dbReference type="ARBA" id="ARBA00022777"/>
    </source>
</evidence>
<evidence type="ECO:0000256" key="1">
    <source>
        <dbReference type="ARBA" id="ARBA00022679"/>
    </source>
</evidence>
<gene>
    <name evidence="8" type="ORF">UA08_04405</name>
</gene>
<feature type="compositionally biased region" description="Low complexity" evidence="6">
    <location>
        <begin position="40"/>
        <end position="50"/>
    </location>
</feature>
<dbReference type="Proteomes" id="UP000214365">
    <property type="component" value="Unassembled WGS sequence"/>
</dbReference>
<dbReference type="InterPro" id="IPR008271">
    <property type="entry name" value="Ser/Thr_kinase_AS"/>
</dbReference>
<feature type="compositionally biased region" description="Basic and acidic residues" evidence="6">
    <location>
        <begin position="418"/>
        <end position="431"/>
    </location>
</feature>
<dbReference type="GO" id="GO:0004713">
    <property type="term" value="F:protein tyrosine kinase activity"/>
    <property type="evidence" value="ECO:0007669"/>
    <property type="project" value="TreeGrafter"/>
</dbReference>
<keyword evidence="1" id="KW-0808">Transferase</keyword>
<dbReference type="PANTHER" id="PTHR11042:SF196">
    <property type="entry name" value="MITOSIS INHIBITOR PROTEIN KINASE SWE1"/>
    <property type="match status" value="1"/>
</dbReference>
<dbReference type="GO" id="GO:0005737">
    <property type="term" value="C:cytoplasm"/>
    <property type="evidence" value="ECO:0007669"/>
    <property type="project" value="TreeGrafter"/>
</dbReference>
<dbReference type="OrthoDB" id="5337378at2759"/>
<dbReference type="AlphaFoldDB" id="A0A1Q5Q8L4"/>
<feature type="compositionally biased region" description="Polar residues" evidence="6">
    <location>
        <begin position="182"/>
        <end position="202"/>
    </location>
</feature>
<dbReference type="PROSITE" id="PS00108">
    <property type="entry name" value="PROTEIN_KINASE_ST"/>
    <property type="match status" value="1"/>
</dbReference>
<feature type="compositionally biased region" description="Low complexity" evidence="6">
    <location>
        <begin position="581"/>
        <end position="596"/>
    </location>
</feature>
<dbReference type="STRING" id="1441469.A0A1Q5Q8L4"/>
<dbReference type="InterPro" id="IPR000719">
    <property type="entry name" value="Prot_kinase_dom"/>
</dbReference>
<dbReference type="SUPFAM" id="SSF56112">
    <property type="entry name" value="Protein kinase-like (PK-like)"/>
    <property type="match status" value="1"/>
</dbReference>
<name>A0A1Q5Q8L4_TALAT</name>
<dbReference type="RefSeq" id="XP_020120572.1">
    <property type="nucleotide sequence ID" value="XM_020266724.1"/>
</dbReference>
<feature type="region of interest" description="Disordered" evidence="6">
    <location>
        <begin position="333"/>
        <end position="471"/>
    </location>
</feature>
<keyword evidence="2" id="KW-0547">Nucleotide-binding</keyword>
<evidence type="ECO:0000256" key="4">
    <source>
        <dbReference type="ARBA" id="ARBA00022840"/>
    </source>
</evidence>
<evidence type="ECO:0000256" key="5">
    <source>
        <dbReference type="ARBA" id="ARBA00037982"/>
    </source>
</evidence>
<feature type="compositionally biased region" description="Polar residues" evidence="6">
    <location>
        <begin position="54"/>
        <end position="70"/>
    </location>
</feature>
<evidence type="ECO:0000313" key="9">
    <source>
        <dbReference type="Proteomes" id="UP000214365"/>
    </source>
</evidence>
<accession>A0A1Q5Q8L4</accession>
<dbReference type="Gene3D" id="1.10.510.10">
    <property type="entry name" value="Transferase(Phosphotransferase) domain 1"/>
    <property type="match status" value="1"/>
</dbReference>
<keyword evidence="3" id="KW-0418">Kinase</keyword>
<organism evidence="8 9">
    <name type="scientific">Talaromyces atroroseus</name>
    <dbReference type="NCBI Taxonomy" id="1441469"/>
    <lineage>
        <taxon>Eukaryota</taxon>
        <taxon>Fungi</taxon>
        <taxon>Dikarya</taxon>
        <taxon>Ascomycota</taxon>
        <taxon>Pezizomycotina</taxon>
        <taxon>Eurotiomycetes</taxon>
        <taxon>Eurotiomycetidae</taxon>
        <taxon>Eurotiales</taxon>
        <taxon>Trichocomaceae</taxon>
        <taxon>Talaromyces</taxon>
        <taxon>Talaromyces sect. Trachyspermi</taxon>
    </lineage>
</organism>
<feature type="region of interest" description="Disordered" evidence="6">
    <location>
        <begin position="1"/>
        <end position="22"/>
    </location>
</feature>
<feature type="region of interest" description="Disordered" evidence="6">
    <location>
        <begin position="105"/>
        <end position="202"/>
    </location>
</feature>
<feature type="region of interest" description="Disordered" evidence="6">
    <location>
        <begin position="580"/>
        <end position="632"/>
    </location>
</feature>
<dbReference type="FunFam" id="1.10.510.10:FF:000536">
    <property type="entry name" value="Cyclin-dependent kinase WEE1"/>
    <property type="match status" value="1"/>
</dbReference>
<feature type="region of interest" description="Disordered" evidence="6">
    <location>
        <begin position="490"/>
        <end position="562"/>
    </location>
</feature>